<feature type="region of interest" description="Disordered" evidence="1">
    <location>
        <begin position="98"/>
        <end position="122"/>
    </location>
</feature>
<organism evidence="4 5">
    <name type="scientific">Catenulispora pinistramenti</name>
    <dbReference type="NCBI Taxonomy" id="2705254"/>
    <lineage>
        <taxon>Bacteria</taxon>
        <taxon>Bacillati</taxon>
        <taxon>Actinomycetota</taxon>
        <taxon>Actinomycetes</taxon>
        <taxon>Catenulisporales</taxon>
        <taxon>Catenulisporaceae</taxon>
        <taxon>Catenulispora</taxon>
    </lineage>
</organism>
<feature type="chain" id="PRO_5046392286" evidence="2">
    <location>
        <begin position="24"/>
        <end position="371"/>
    </location>
</feature>
<feature type="domain" description="Rv2525c-like glycoside hydrolase-like" evidence="3">
    <location>
        <begin position="153"/>
        <end position="362"/>
    </location>
</feature>
<name>A0ABS5KKD3_9ACTN</name>
<dbReference type="EMBL" id="JAAFYZ010000012">
    <property type="protein sequence ID" value="MBS2546326.1"/>
    <property type="molecule type" value="Genomic_DNA"/>
</dbReference>
<evidence type="ECO:0000313" key="5">
    <source>
        <dbReference type="Proteomes" id="UP000730482"/>
    </source>
</evidence>
<keyword evidence="2" id="KW-0732">Signal</keyword>
<evidence type="ECO:0000259" key="3">
    <source>
        <dbReference type="Pfam" id="PF08924"/>
    </source>
</evidence>
<reference evidence="4 5" key="1">
    <citation type="submission" date="2020-02" db="EMBL/GenBank/DDBJ databases">
        <title>Acidophilic actinobacteria isolated from forest soil.</title>
        <authorList>
            <person name="Golinska P."/>
        </authorList>
    </citation>
    <scope>NUCLEOTIDE SEQUENCE [LARGE SCALE GENOMIC DNA]</scope>
    <source>
        <strain evidence="4 5">NL8</strain>
    </source>
</reference>
<feature type="signal peptide" evidence="2">
    <location>
        <begin position="1"/>
        <end position="23"/>
    </location>
</feature>
<accession>A0ABS5KKD3</accession>
<dbReference type="Gene3D" id="3.20.20.80">
    <property type="entry name" value="Glycosidases"/>
    <property type="match status" value="1"/>
</dbReference>
<gene>
    <name evidence="4" type="ORF">KGQ19_05550</name>
</gene>
<dbReference type="SUPFAM" id="SSF51445">
    <property type="entry name" value="(Trans)glycosidases"/>
    <property type="match status" value="1"/>
</dbReference>
<dbReference type="RefSeq" id="WP_212007978.1">
    <property type="nucleotide sequence ID" value="NZ_JAAFYZ010000012.1"/>
</dbReference>
<dbReference type="InterPro" id="IPR017853">
    <property type="entry name" value="GH"/>
</dbReference>
<protein>
    <submittedName>
        <fullName evidence="4">DUF1906 domain-containing protein</fullName>
    </submittedName>
</protein>
<dbReference type="Proteomes" id="UP000730482">
    <property type="component" value="Unassembled WGS sequence"/>
</dbReference>
<comment type="caution">
    <text evidence="4">The sequence shown here is derived from an EMBL/GenBank/DDBJ whole genome shotgun (WGS) entry which is preliminary data.</text>
</comment>
<dbReference type="Pfam" id="PF08924">
    <property type="entry name" value="Rv2525c_GlyHyd-like"/>
    <property type="match status" value="1"/>
</dbReference>
<sequence>MRLFRLAALTAVLTLSCGDAAYAAVGPLSGVKTVSFAGSTVEVPVSWPVHDLAAEPHTCIRYDRHAVYLGDPGSDQNCPAAAVGRTDTVRIASDGKVTRTRSYKSPADYADEQPETAPRTRSRIPDRAIKAAAMYDGLGFDTCAAPSTDAMKAWAGASPYHAVGIYIGGIDRACPDGNLTPSWLQTVAKQGWKFFPIYVGLQAPCWKDPGGGHPALIARSRRWTQGQEAANDAANRAAHFGIAPGSPIYFDMEYYPRNDAGCTQDVQAFLSAWTDQLHARGFVSGIYSSSQGAIADMALVYDSGAAYRADVAWYAHWDKVPRLFGDPTLNDKYWPGPRRIKQYQGGHNETYGGKRLNIDLNVLDAPVAALG</sequence>
<evidence type="ECO:0000256" key="2">
    <source>
        <dbReference type="SAM" id="SignalP"/>
    </source>
</evidence>
<proteinExistence type="predicted"/>
<evidence type="ECO:0000313" key="4">
    <source>
        <dbReference type="EMBL" id="MBS2546326.1"/>
    </source>
</evidence>
<dbReference type="InterPro" id="IPR015020">
    <property type="entry name" value="Rv2525c-like_Glyco_Hydro-like"/>
</dbReference>
<evidence type="ECO:0000256" key="1">
    <source>
        <dbReference type="SAM" id="MobiDB-lite"/>
    </source>
</evidence>
<keyword evidence="5" id="KW-1185">Reference proteome</keyword>
<dbReference type="PROSITE" id="PS51257">
    <property type="entry name" value="PROKAR_LIPOPROTEIN"/>
    <property type="match status" value="1"/>
</dbReference>